<evidence type="ECO:0000256" key="1">
    <source>
        <dbReference type="SAM" id="Phobius"/>
    </source>
</evidence>
<organism evidence="2">
    <name type="scientific">Anguilla anguilla</name>
    <name type="common">European freshwater eel</name>
    <name type="synonym">Muraena anguilla</name>
    <dbReference type="NCBI Taxonomy" id="7936"/>
    <lineage>
        <taxon>Eukaryota</taxon>
        <taxon>Metazoa</taxon>
        <taxon>Chordata</taxon>
        <taxon>Craniata</taxon>
        <taxon>Vertebrata</taxon>
        <taxon>Euteleostomi</taxon>
        <taxon>Actinopterygii</taxon>
        <taxon>Neopterygii</taxon>
        <taxon>Teleostei</taxon>
        <taxon>Anguilliformes</taxon>
        <taxon>Anguillidae</taxon>
        <taxon>Anguilla</taxon>
    </lineage>
</organism>
<accession>A0A0E9XEW3</accession>
<reference evidence="2" key="2">
    <citation type="journal article" date="2015" name="Fish Shellfish Immunol.">
        <title>Early steps in the European eel (Anguilla anguilla)-Vibrio vulnificus interaction in the gills: Role of the RtxA13 toxin.</title>
        <authorList>
            <person name="Callol A."/>
            <person name="Pajuelo D."/>
            <person name="Ebbesson L."/>
            <person name="Teles M."/>
            <person name="MacKenzie S."/>
            <person name="Amaro C."/>
        </authorList>
    </citation>
    <scope>NUCLEOTIDE SEQUENCE</scope>
</reference>
<keyword evidence="1" id="KW-1133">Transmembrane helix</keyword>
<reference evidence="2" key="1">
    <citation type="submission" date="2014-11" db="EMBL/GenBank/DDBJ databases">
        <authorList>
            <person name="Amaro Gonzalez C."/>
        </authorList>
    </citation>
    <scope>NUCLEOTIDE SEQUENCE</scope>
</reference>
<keyword evidence="1" id="KW-0812">Transmembrane</keyword>
<protein>
    <submittedName>
        <fullName evidence="2">Uncharacterized protein</fullName>
    </submittedName>
</protein>
<dbReference type="AlphaFoldDB" id="A0A0E9XEW3"/>
<keyword evidence="1" id="KW-0472">Membrane</keyword>
<sequence>MKSTGCDWRRGTIKFALLIGLLVVFKGVWFCGHAHSRWLRVRRVLQVAGRQGLAVLGDRWDRVSSVRVQNFDLWRRFYSLGF</sequence>
<evidence type="ECO:0000313" key="2">
    <source>
        <dbReference type="EMBL" id="JAI01195.1"/>
    </source>
</evidence>
<proteinExistence type="predicted"/>
<feature type="transmembrane region" description="Helical" evidence="1">
    <location>
        <begin position="12"/>
        <end position="32"/>
    </location>
</feature>
<dbReference type="EMBL" id="GBXM01007383">
    <property type="protein sequence ID" value="JAI01195.1"/>
    <property type="molecule type" value="Transcribed_RNA"/>
</dbReference>
<name>A0A0E9XEW3_ANGAN</name>